<name>A0ACB8QNP9_9AGAM</name>
<dbReference type="Proteomes" id="UP000814128">
    <property type="component" value="Unassembled WGS sequence"/>
</dbReference>
<organism evidence="1 2">
    <name type="scientific">Vararia minispora EC-137</name>
    <dbReference type="NCBI Taxonomy" id="1314806"/>
    <lineage>
        <taxon>Eukaryota</taxon>
        <taxon>Fungi</taxon>
        <taxon>Dikarya</taxon>
        <taxon>Basidiomycota</taxon>
        <taxon>Agaricomycotina</taxon>
        <taxon>Agaricomycetes</taxon>
        <taxon>Russulales</taxon>
        <taxon>Lachnocladiaceae</taxon>
        <taxon>Vararia</taxon>
    </lineage>
</organism>
<reference evidence="1" key="1">
    <citation type="submission" date="2021-02" db="EMBL/GenBank/DDBJ databases">
        <authorList>
            <consortium name="DOE Joint Genome Institute"/>
            <person name="Ahrendt S."/>
            <person name="Looney B.P."/>
            <person name="Miyauchi S."/>
            <person name="Morin E."/>
            <person name="Drula E."/>
            <person name="Courty P.E."/>
            <person name="Chicoki N."/>
            <person name="Fauchery L."/>
            <person name="Kohler A."/>
            <person name="Kuo A."/>
            <person name="Labutti K."/>
            <person name="Pangilinan J."/>
            <person name="Lipzen A."/>
            <person name="Riley R."/>
            <person name="Andreopoulos W."/>
            <person name="He G."/>
            <person name="Johnson J."/>
            <person name="Barry K.W."/>
            <person name="Grigoriev I.V."/>
            <person name="Nagy L."/>
            <person name="Hibbett D."/>
            <person name="Henrissat B."/>
            <person name="Matheny P.B."/>
            <person name="Labbe J."/>
            <person name="Martin F."/>
        </authorList>
    </citation>
    <scope>NUCLEOTIDE SEQUENCE</scope>
    <source>
        <strain evidence="1">EC-137</strain>
    </source>
</reference>
<sequence>MGVQSSRPTYDPARDIPDLTGRVFLVTGAYSGIGYETTKHLAVHGATVYLAVRSKSRAEAAVAKLEKDAPGAKGGDRLRILLVDLASAHSIVRAAVEFKRREKKLDVLVHNAGRLTNVYKLSPEGVELTVAVNHLGVALLTKELMPVLKSTALQSESDVRIVVVSPISLYRSANTNRDSSAKVSSMSHMYGPLRPNFGTLDEWNAYGGYTSDLLHIIRHQRYAMTKRMNLLWTLHQQKLLDEEKIPITVMSLHPGFILTGALIDTQPWWLTLSGRLGLAMTQEKGAHTTLFSATSPRVSERPDAYKGKYLVPFGKVKQPAIKDAYDPARAAALWEATEKIAAELLTRPELAAA</sequence>
<evidence type="ECO:0000313" key="2">
    <source>
        <dbReference type="Proteomes" id="UP000814128"/>
    </source>
</evidence>
<keyword evidence="2" id="KW-1185">Reference proteome</keyword>
<evidence type="ECO:0000313" key="1">
    <source>
        <dbReference type="EMBL" id="KAI0033031.1"/>
    </source>
</evidence>
<reference evidence="1" key="2">
    <citation type="journal article" date="2022" name="New Phytol.">
        <title>Evolutionary transition to the ectomycorrhizal habit in the genomes of a hyperdiverse lineage of mushroom-forming fungi.</title>
        <authorList>
            <person name="Looney B."/>
            <person name="Miyauchi S."/>
            <person name="Morin E."/>
            <person name="Drula E."/>
            <person name="Courty P.E."/>
            <person name="Kohler A."/>
            <person name="Kuo A."/>
            <person name="LaButti K."/>
            <person name="Pangilinan J."/>
            <person name="Lipzen A."/>
            <person name="Riley R."/>
            <person name="Andreopoulos W."/>
            <person name="He G."/>
            <person name="Johnson J."/>
            <person name="Nolan M."/>
            <person name="Tritt A."/>
            <person name="Barry K.W."/>
            <person name="Grigoriev I.V."/>
            <person name="Nagy L.G."/>
            <person name="Hibbett D."/>
            <person name="Henrissat B."/>
            <person name="Matheny P.B."/>
            <person name="Labbe J."/>
            <person name="Martin F.M."/>
        </authorList>
    </citation>
    <scope>NUCLEOTIDE SEQUENCE</scope>
    <source>
        <strain evidence="1">EC-137</strain>
    </source>
</reference>
<proteinExistence type="predicted"/>
<protein>
    <submittedName>
        <fullName evidence="1">NAD-P-binding protein</fullName>
    </submittedName>
</protein>
<comment type="caution">
    <text evidence="1">The sequence shown here is derived from an EMBL/GenBank/DDBJ whole genome shotgun (WGS) entry which is preliminary data.</text>
</comment>
<dbReference type="EMBL" id="MU273530">
    <property type="protein sequence ID" value="KAI0033031.1"/>
    <property type="molecule type" value="Genomic_DNA"/>
</dbReference>
<gene>
    <name evidence="1" type="ORF">K488DRAFT_85327</name>
</gene>
<accession>A0ACB8QNP9</accession>